<keyword evidence="4" id="KW-1185">Reference proteome</keyword>
<dbReference type="EMBL" id="PYGD01000001">
    <property type="protein sequence ID" value="PSK94031.1"/>
    <property type="molecule type" value="Genomic_DNA"/>
</dbReference>
<keyword evidence="2" id="KW-0812">Transmembrane</keyword>
<name>A0A2P8DA25_9BACT</name>
<accession>A0A2P8DA25</accession>
<evidence type="ECO:0000256" key="2">
    <source>
        <dbReference type="SAM" id="Phobius"/>
    </source>
</evidence>
<gene>
    <name evidence="3" type="ORF">B0I18_101181</name>
</gene>
<dbReference type="OrthoDB" id="630992at2"/>
<keyword evidence="2" id="KW-0472">Membrane</keyword>
<dbReference type="RefSeq" id="WP_106520768.1">
    <property type="nucleotide sequence ID" value="NZ_PYGD01000001.1"/>
</dbReference>
<comment type="caution">
    <text evidence="3">The sequence shown here is derived from an EMBL/GenBank/DDBJ whole genome shotgun (WGS) entry which is preliminary data.</text>
</comment>
<feature type="transmembrane region" description="Helical" evidence="2">
    <location>
        <begin position="109"/>
        <end position="128"/>
    </location>
</feature>
<proteinExistence type="predicted"/>
<reference evidence="3 4" key="1">
    <citation type="submission" date="2018-03" db="EMBL/GenBank/DDBJ databases">
        <title>Genomic Encyclopedia of Type Strains, Phase III (KMG-III): the genomes of soil and plant-associated and newly described type strains.</title>
        <authorList>
            <person name="Whitman W."/>
        </authorList>
    </citation>
    <scope>NUCLEOTIDE SEQUENCE [LARGE SCALE GENOMIC DNA]</scope>
    <source>
        <strain evidence="3 4">CGMCC 1.12700</strain>
    </source>
</reference>
<feature type="compositionally biased region" description="Pro residues" evidence="1">
    <location>
        <begin position="80"/>
        <end position="90"/>
    </location>
</feature>
<evidence type="ECO:0000313" key="3">
    <source>
        <dbReference type="EMBL" id="PSK94031.1"/>
    </source>
</evidence>
<protein>
    <submittedName>
        <fullName evidence="3">Uncharacterized protein</fullName>
    </submittedName>
</protein>
<sequence>MSIAQNNIAEFITFLYKKKKNIAPPAALLEGWKALSNEEIDVQLDGLFASWGLGEAEKKQEINAFFKETLFAPKPQAAPKMPPPPPPRPQPQQTLPAVRRKPAAWKRSLWVVAVIVLLLAGYTGFRYMSYAGASYIYTITDNVSVRNEEKEIVARLDLFEVKSNIPSYQKMKAIDDKIYYRGIDNSDKTYPCRKVLLQENNFMAYLFNRQGQFGYVNTNYVVDNVKEFNLYQTAFKEIKTNKAENADLKALYRKIIIGSMSLDAGMENKYIAIHAGGIPRSAVDATFAVIKQPVTENVKYVIIAGMSDGYYYSFEGDIKSNNFTAPQKIMVINAEGQTEPLSGNYRFMNKDGNIILYDCIRAAATNYEAKKDDNGKIVAFAYKEPSLLQQIFE</sequence>
<dbReference type="AlphaFoldDB" id="A0A2P8DA25"/>
<organism evidence="3 4">
    <name type="scientific">Taibaiella chishuiensis</name>
    <dbReference type="NCBI Taxonomy" id="1434707"/>
    <lineage>
        <taxon>Bacteria</taxon>
        <taxon>Pseudomonadati</taxon>
        <taxon>Bacteroidota</taxon>
        <taxon>Chitinophagia</taxon>
        <taxon>Chitinophagales</taxon>
        <taxon>Chitinophagaceae</taxon>
        <taxon>Taibaiella</taxon>
    </lineage>
</organism>
<evidence type="ECO:0000313" key="4">
    <source>
        <dbReference type="Proteomes" id="UP000240572"/>
    </source>
</evidence>
<keyword evidence="2" id="KW-1133">Transmembrane helix</keyword>
<evidence type="ECO:0000256" key="1">
    <source>
        <dbReference type="SAM" id="MobiDB-lite"/>
    </source>
</evidence>
<dbReference type="Proteomes" id="UP000240572">
    <property type="component" value="Unassembled WGS sequence"/>
</dbReference>
<feature type="region of interest" description="Disordered" evidence="1">
    <location>
        <begin position="76"/>
        <end position="96"/>
    </location>
</feature>